<dbReference type="GO" id="GO:0004370">
    <property type="term" value="F:glycerol kinase activity"/>
    <property type="evidence" value="ECO:0007669"/>
    <property type="project" value="UniProtKB-EC"/>
</dbReference>
<feature type="binding site" evidence="7">
    <location>
        <position position="12"/>
    </location>
    <ligand>
        <name>ATP</name>
        <dbReference type="ChEBI" id="CHEBI:30616"/>
    </ligand>
</feature>
<comment type="function">
    <text evidence="7">Key enzyme in the regulation of glycerol uptake and metabolism. Catalyzes the phosphorylation of glycerol to yield sn-glycerol 3-phosphate.</text>
</comment>
<dbReference type="InterPro" id="IPR043129">
    <property type="entry name" value="ATPase_NBD"/>
</dbReference>
<feature type="binding site" evidence="7">
    <location>
        <position position="408"/>
    </location>
    <ligand>
        <name>ATP</name>
        <dbReference type="ChEBI" id="CHEBI:30616"/>
    </ligand>
</feature>
<feature type="binding site" evidence="7">
    <location>
        <position position="12"/>
    </location>
    <ligand>
        <name>sn-glycerol 3-phosphate</name>
        <dbReference type="ChEBI" id="CHEBI:57597"/>
    </ligand>
</feature>
<comment type="activity regulation">
    <text evidence="7">Inhibited by fructose 1,6-bisphosphate (FBP).</text>
</comment>
<keyword evidence="6 7" id="KW-0067">ATP-binding</keyword>
<dbReference type="PIRSF" id="PIRSF000538">
    <property type="entry name" value="GlpK"/>
    <property type="match status" value="1"/>
</dbReference>
<evidence type="ECO:0000313" key="12">
    <source>
        <dbReference type="Proteomes" id="UP001595548"/>
    </source>
</evidence>
<dbReference type="Gene3D" id="3.30.420.40">
    <property type="match status" value="2"/>
</dbReference>
<feature type="binding site" evidence="7">
    <location>
        <position position="12"/>
    </location>
    <ligand>
        <name>ADP</name>
        <dbReference type="ChEBI" id="CHEBI:456216"/>
    </ligand>
</feature>
<dbReference type="HAMAP" id="MF_00186">
    <property type="entry name" value="Glycerol_kin"/>
    <property type="match status" value="1"/>
</dbReference>
<keyword evidence="12" id="KW-1185">Reference proteome</keyword>
<feature type="binding site" evidence="7">
    <location>
        <position position="307"/>
    </location>
    <ligand>
        <name>ATP</name>
        <dbReference type="ChEBI" id="CHEBI:30616"/>
    </ligand>
</feature>
<dbReference type="PANTHER" id="PTHR10196">
    <property type="entry name" value="SUGAR KINASE"/>
    <property type="match status" value="1"/>
</dbReference>
<proteinExistence type="inferred from homology"/>
<evidence type="ECO:0000256" key="2">
    <source>
        <dbReference type="ARBA" id="ARBA00022679"/>
    </source>
</evidence>
<feature type="binding site" evidence="7">
    <location>
        <position position="243"/>
    </location>
    <ligand>
        <name>glycerol</name>
        <dbReference type="ChEBI" id="CHEBI:17754"/>
    </ligand>
</feature>
<protein>
    <recommendedName>
        <fullName evidence="7">Glycerol kinase</fullName>
        <ecNumber evidence="7">2.7.1.30</ecNumber>
    </recommendedName>
    <alternativeName>
        <fullName evidence="7">ATP:glycerol 3-phosphotransferase</fullName>
    </alternativeName>
    <alternativeName>
        <fullName evidence="7">Glycerokinase</fullName>
        <shortName evidence="7">GK</shortName>
    </alternativeName>
</protein>
<evidence type="ECO:0000256" key="4">
    <source>
        <dbReference type="ARBA" id="ARBA00022777"/>
    </source>
</evidence>
<feature type="binding site" evidence="7">
    <location>
        <position position="242"/>
    </location>
    <ligand>
        <name>sn-glycerol 3-phosphate</name>
        <dbReference type="ChEBI" id="CHEBI:57597"/>
    </ligand>
</feature>
<evidence type="ECO:0000313" key="11">
    <source>
        <dbReference type="EMBL" id="MFC3156621.1"/>
    </source>
</evidence>
<reference evidence="12" key="1">
    <citation type="journal article" date="2019" name="Int. J. Syst. Evol. Microbiol.">
        <title>The Global Catalogue of Microorganisms (GCM) 10K type strain sequencing project: providing services to taxonomists for standard genome sequencing and annotation.</title>
        <authorList>
            <consortium name="The Broad Institute Genomics Platform"/>
            <consortium name="The Broad Institute Genome Sequencing Center for Infectious Disease"/>
            <person name="Wu L."/>
            <person name="Ma J."/>
        </authorList>
    </citation>
    <scope>NUCLEOTIDE SEQUENCE [LARGE SCALE GENOMIC DNA]</scope>
    <source>
        <strain evidence="12">KCTC 52141</strain>
    </source>
</reference>
<feature type="binding site" evidence="7">
    <location>
        <position position="307"/>
    </location>
    <ligand>
        <name>ADP</name>
        <dbReference type="ChEBI" id="CHEBI:456216"/>
    </ligand>
</feature>
<dbReference type="NCBIfam" id="TIGR01311">
    <property type="entry name" value="glycerol_kin"/>
    <property type="match status" value="1"/>
</dbReference>
<feature type="binding site" evidence="7">
    <location>
        <position position="16"/>
    </location>
    <ligand>
        <name>ADP</name>
        <dbReference type="ChEBI" id="CHEBI:456216"/>
    </ligand>
</feature>
<feature type="binding site" evidence="7">
    <location>
        <position position="264"/>
    </location>
    <ligand>
        <name>ATP</name>
        <dbReference type="ChEBI" id="CHEBI:30616"/>
    </ligand>
</feature>
<feature type="binding site" evidence="7">
    <location>
        <position position="82"/>
    </location>
    <ligand>
        <name>glycerol</name>
        <dbReference type="ChEBI" id="CHEBI:17754"/>
    </ligand>
</feature>
<evidence type="ECO:0000256" key="6">
    <source>
        <dbReference type="ARBA" id="ARBA00022840"/>
    </source>
</evidence>
<evidence type="ECO:0000256" key="1">
    <source>
        <dbReference type="ARBA" id="ARBA00009156"/>
    </source>
</evidence>
<feature type="binding site" evidence="7">
    <location>
        <position position="242"/>
    </location>
    <ligand>
        <name>glycerol</name>
        <dbReference type="ChEBI" id="CHEBI:17754"/>
    </ligand>
</feature>
<comment type="pathway">
    <text evidence="7">Polyol metabolism; glycerol degradation via glycerol kinase pathway; sn-glycerol 3-phosphate from glycerol: step 1/1.</text>
</comment>
<name>A0ABV7HVH2_9GAMM</name>
<dbReference type="InterPro" id="IPR018485">
    <property type="entry name" value="FGGY_C"/>
</dbReference>
<feature type="binding site" evidence="7">
    <location>
        <position position="81"/>
    </location>
    <ligand>
        <name>glycerol</name>
        <dbReference type="ChEBI" id="CHEBI:17754"/>
    </ligand>
</feature>
<evidence type="ECO:0000256" key="3">
    <source>
        <dbReference type="ARBA" id="ARBA00022741"/>
    </source>
</evidence>
<dbReference type="InterPro" id="IPR018483">
    <property type="entry name" value="Carb_kinase_FGGY_CS"/>
</dbReference>
<evidence type="ECO:0000259" key="10">
    <source>
        <dbReference type="Pfam" id="PF02782"/>
    </source>
</evidence>
<keyword evidence="3 7" id="KW-0547">Nucleotide-binding</keyword>
<dbReference type="Pfam" id="PF00370">
    <property type="entry name" value="FGGY_N"/>
    <property type="match status" value="1"/>
</dbReference>
<dbReference type="PANTHER" id="PTHR10196:SF78">
    <property type="entry name" value="GLYCEROL KINASE"/>
    <property type="match status" value="1"/>
</dbReference>
<dbReference type="EMBL" id="JBHRTL010000031">
    <property type="protein sequence ID" value="MFC3156621.1"/>
    <property type="molecule type" value="Genomic_DNA"/>
</dbReference>
<dbReference type="InterPro" id="IPR000577">
    <property type="entry name" value="Carb_kinase_FGGY"/>
</dbReference>
<feature type="binding site" evidence="7">
    <location>
        <position position="311"/>
    </location>
    <ligand>
        <name>ATP</name>
        <dbReference type="ChEBI" id="CHEBI:30616"/>
    </ligand>
</feature>
<comment type="similarity">
    <text evidence="1 7 8">Belongs to the FGGY kinase family.</text>
</comment>
<feature type="binding site" evidence="7">
    <location>
        <position position="14"/>
    </location>
    <ligand>
        <name>ATP</name>
        <dbReference type="ChEBI" id="CHEBI:30616"/>
    </ligand>
</feature>
<feature type="domain" description="Carbohydrate kinase FGGY N-terminal" evidence="9">
    <location>
        <begin position="5"/>
        <end position="249"/>
    </location>
</feature>
<gene>
    <name evidence="7 11" type="primary">glpK</name>
    <name evidence="11" type="ORF">ACFOEB_15525</name>
</gene>
<dbReference type="InterPro" id="IPR018484">
    <property type="entry name" value="FGGY_N"/>
</dbReference>
<evidence type="ECO:0000256" key="8">
    <source>
        <dbReference type="RuleBase" id="RU003733"/>
    </source>
</evidence>
<feature type="binding site" evidence="7">
    <location>
        <position position="133"/>
    </location>
    <ligand>
        <name>sn-glycerol 3-phosphate</name>
        <dbReference type="ChEBI" id="CHEBI:57597"/>
    </ligand>
</feature>
<feature type="binding site" evidence="7">
    <location>
        <position position="133"/>
    </location>
    <ligand>
        <name>glycerol</name>
        <dbReference type="ChEBI" id="CHEBI:17754"/>
    </ligand>
</feature>
<dbReference type="Proteomes" id="UP001595548">
    <property type="component" value="Unassembled WGS sequence"/>
</dbReference>
<comment type="caution">
    <text evidence="11">The sequence shown here is derived from an EMBL/GenBank/DDBJ whole genome shotgun (WGS) entry which is preliminary data.</text>
</comment>
<evidence type="ECO:0000256" key="5">
    <source>
        <dbReference type="ARBA" id="ARBA00022798"/>
    </source>
</evidence>
<dbReference type="EC" id="2.7.1.30" evidence="7"/>
<dbReference type="Pfam" id="PF02782">
    <property type="entry name" value="FGGY_C"/>
    <property type="match status" value="1"/>
</dbReference>
<evidence type="ECO:0000259" key="9">
    <source>
        <dbReference type="Pfam" id="PF00370"/>
    </source>
</evidence>
<feature type="binding site" evidence="7">
    <location>
        <position position="264"/>
    </location>
    <ligand>
        <name>ADP</name>
        <dbReference type="ChEBI" id="CHEBI:456216"/>
    </ligand>
</feature>
<feature type="binding site" evidence="7">
    <location>
        <position position="13"/>
    </location>
    <ligand>
        <name>ATP</name>
        <dbReference type="ChEBI" id="CHEBI:30616"/>
    </ligand>
</feature>
<dbReference type="InterPro" id="IPR005999">
    <property type="entry name" value="Glycerol_kin"/>
</dbReference>
<dbReference type="CDD" id="cd07786">
    <property type="entry name" value="FGGY_EcGK_like"/>
    <property type="match status" value="1"/>
</dbReference>
<dbReference type="PROSITE" id="PS00445">
    <property type="entry name" value="FGGY_KINASES_2"/>
    <property type="match status" value="1"/>
</dbReference>
<keyword evidence="2 7" id="KW-0808">Transferase</keyword>
<feature type="binding site" evidence="7">
    <location>
        <position position="412"/>
    </location>
    <ligand>
        <name>ADP</name>
        <dbReference type="ChEBI" id="CHEBI:456216"/>
    </ligand>
</feature>
<dbReference type="NCBIfam" id="NF000756">
    <property type="entry name" value="PRK00047.1"/>
    <property type="match status" value="1"/>
</dbReference>
<comment type="catalytic activity">
    <reaction evidence="7">
        <text>glycerol + ATP = sn-glycerol 3-phosphate + ADP + H(+)</text>
        <dbReference type="Rhea" id="RHEA:21644"/>
        <dbReference type="ChEBI" id="CHEBI:15378"/>
        <dbReference type="ChEBI" id="CHEBI:17754"/>
        <dbReference type="ChEBI" id="CHEBI:30616"/>
        <dbReference type="ChEBI" id="CHEBI:57597"/>
        <dbReference type="ChEBI" id="CHEBI:456216"/>
        <dbReference type="EC" id="2.7.1.30"/>
    </reaction>
</comment>
<accession>A0ABV7HVH2</accession>
<organism evidence="11 12">
    <name type="scientific">Gilvimarinus japonicus</name>
    <dbReference type="NCBI Taxonomy" id="1796469"/>
    <lineage>
        <taxon>Bacteria</taxon>
        <taxon>Pseudomonadati</taxon>
        <taxon>Pseudomonadota</taxon>
        <taxon>Gammaproteobacteria</taxon>
        <taxon>Cellvibrionales</taxon>
        <taxon>Cellvibrionaceae</taxon>
        <taxon>Gilvimarinus</taxon>
    </lineage>
</organism>
<keyword evidence="5 7" id="KW-0319">Glycerol metabolism</keyword>
<dbReference type="PROSITE" id="PS00933">
    <property type="entry name" value="FGGY_KINASES_1"/>
    <property type="match status" value="1"/>
</dbReference>
<evidence type="ECO:0000256" key="7">
    <source>
        <dbReference type="HAMAP-Rule" id="MF_00186"/>
    </source>
</evidence>
<feature type="binding site" evidence="7">
    <location>
        <position position="82"/>
    </location>
    <ligand>
        <name>sn-glycerol 3-phosphate</name>
        <dbReference type="ChEBI" id="CHEBI:57597"/>
    </ligand>
</feature>
<keyword evidence="4 7" id="KW-0418">Kinase</keyword>
<feature type="binding site" evidence="7">
    <location>
        <position position="408"/>
    </location>
    <ligand>
        <name>ADP</name>
        <dbReference type="ChEBI" id="CHEBI:456216"/>
    </ligand>
</feature>
<dbReference type="RefSeq" id="WP_382417941.1">
    <property type="nucleotide sequence ID" value="NZ_AP031500.1"/>
</dbReference>
<feature type="binding site" evidence="7">
    <location>
        <position position="81"/>
    </location>
    <ligand>
        <name>sn-glycerol 3-phosphate</name>
        <dbReference type="ChEBI" id="CHEBI:57597"/>
    </ligand>
</feature>
<feature type="domain" description="Carbohydrate kinase FGGY C-terminal" evidence="10">
    <location>
        <begin position="260"/>
        <end position="446"/>
    </location>
</feature>
<dbReference type="SUPFAM" id="SSF53067">
    <property type="entry name" value="Actin-like ATPase domain"/>
    <property type="match status" value="2"/>
</dbReference>
<sequence>MGNHILAIDQGTTSSRAIVFSAEGRALASAQSEFEQHFPNDGWVEHDAEQIWQVTAKVCRDALAELDDPSSVIGLGITNQRETTVVWDRTTGKPICRAIVWQDRRTAETCRTLKAEGHEDTVRQRTGLLLDPYFSATKIAWMLDNVKGARERAEHGELAFGTIDSWLIWNFTGGKVHASDATNAARTLLFNIHQQCWDDELLDLFNIPKSMLPEVLDCAAEFGTTTDGLNGLALPIAGVAGDQHAAMIGQACFSPGMIKSTYGTGCFALLHTGDKPIASEHRLLTTLAYRLNGKPQYALEGSIFIAGAAVQWLRDKLGIIEQAAETEALAESLDSNHGVYLVPAFTGLGAPHWEPDARALICGMTRNTGRAEIARAALEAVCYQTHDLLEAMTADAGKRPDTLRVDGGMIANNWLMQTLSDVTDICAERPEMIETTALGAARLAGLQLGVFSSLDDIASSWALERRTEPAMAGDTRETMIKGWHKAIKRSLLD</sequence>